<evidence type="ECO:0000259" key="16">
    <source>
        <dbReference type="PROSITE" id="PS51066"/>
    </source>
</evidence>
<comment type="catalytic activity">
    <reaction evidence="15">
        <text>2'-deoxyribonucleotide-(2'-deoxyribose 5'-phosphate)-2'-deoxyribonucleotide-DNA = a 3'-end 2'-deoxyribonucleotide-(2,3-dehydro-2,3-deoxyribose 5'-phosphate)-DNA + a 5'-end 5'-phospho-2'-deoxyribonucleoside-DNA + H(+)</text>
        <dbReference type="Rhea" id="RHEA:66592"/>
        <dbReference type="Rhea" id="RHEA-COMP:13180"/>
        <dbReference type="Rhea" id="RHEA-COMP:16897"/>
        <dbReference type="Rhea" id="RHEA-COMP:17067"/>
        <dbReference type="ChEBI" id="CHEBI:15378"/>
        <dbReference type="ChEBI" id="CHEBI:136412"/>
        <dbReference type="ChEBI" id="CHEBI:157695"/>
        <dbReference type="ChEBI" id="CHEBI:167181"/>
        <dbReference type="EC" id="4.2.99.18"/>
    </reaction>
</comment>
<dbReference type="InterPro" id="IPR010663">
    <property type="entry name" value="Znf_FPG/IleRS"/>
</dbReference>
<feature type="domain" description="FPG-type" evidence="16">
    <location>
        <begin position="238"/>
        <end position="272"/>
    </location>
</feature>
<dbReference type="SUPFAM" id="SSF57716">
    <property type="entry name" value="Glucocorticoid receptor-like (DNA-binding domain)"/>
    <property type="match status" value="1"/>
</dbReference>
<dbReference type="EMBL" id="CAEZXV010000007">
    <property type="protein sequence ID" value="CAB4693398.1"/>
    <property type="molecule type" value="Genomic_DNA"/>
</dbReference>
<keyword evidence="13" id="KW-0511">Multifunctional enzyme</keyword>
<keyword evidence="14" id="KW-0326">Glycosidase</keyword>
<keyword evidence="5" id="KW-0479">Metal-binding</keyword>
<sequence>MPELPEVETVRRGLAENIVGKKFKEIEVLHPRATSPKSIAALTSLRGARVKGVKRRGKFLWFELDRPEVLVGHLGMSGQFLIQPKSAQDERHLRARFNLGRHDLRFIDQRTFGWVGVEEKINNRPTCVQHIAADPFDPEFNLDETISRFQRKKTEIKRALLDQGVMSGVGNIYADEALWRSKIHPETRTEKMSKARFSQLISSATEVMAEALEVGGTSFDDLYINVNGESGYFERSLAVYGQEGEGCPRCGREIRRITFANRSSHFCPKCQPTPRADGNR</sequence>
<dbReference type="InterPro" id="IPR010979">
    <property type="entry name" value="Ribosomal_uS13-like_H2TH"/>
</dbReference>
<keyword evidence="8" id="KW-0378">Hydrolase</keyword>
<evidence type="ECO:0000256" key="11">
    <source>
        <dbReference type="ARBA" id="ARBA00023204"/>
    </source>
</evidence>
<dbReference type="PANTHER" id="PTHR22993">
    <property type="entry name" value="FORMAMIDOPYRIMIDINE-DNA GLYCOSYLASE"/>
    <property type="match status" value="1"/>
</dbReference>
<evidence type="ECO:0000256" key="1">
    <source>
        <dbReference type="ARBA" id="ARBA00001668"/>
    </source>
</evidence>
<dbReference type="HAMAP" id="MF_00103">
    <property type="entry name" value="Fapy_DNA_glycosyl"/>
    <property type="match status" value="1"/>
</dbReference>
<dbReference type="SUPFAM" id="SSF46946">
    <property type="entry name" value="S13-like H2TH domain"/>
    <property type="match status" value="1"/>
</dbReference>
<evidence type="ECO:0000256" key="10">
    <source>
        <dbReference type="ARBA" id="ARBA00023125"/>
    </source>
</evidence>
<evidence type="ECO:0000256" key="14">
    <source>
        <dbReference type="ARBA" id="ARBA00023295"/>
    </source>
</evidence>
<comment type="subunit">
    <text evidence="4">Monomer.</text>
</comment>
<dbReference type="InterPro" id="IPR015886">
    <property type="entry name" value="H2TH_FPG"/>
</dbReference>
<dbReference type="FunFam" id="1.10.8.50:FF:000003">
    <property type="entry name" value="Formamidopyrimidine-DNA glycosylase"/>
    <property type="match status" value="1"/>
</dbReference>
<evidence type="ECO:0000256" key="13">
    <source>
        <dbReference type="ARBA" id="ARBA00023268"/>
    </source>
</evidence>
<dbReference type="SMART" id="SM01232">
    <property type="entry name" value="H2TH"/>
    <property type="match status" value="1"/>
</dbReference>
<evidence type="ECO:0000259" key="17">
    <source>
        <dbReference type="PROSITE" id="PS51068"/>
    </source>
</evidence>
<dbReference type="SMART" id="SM00898">
    <property type="entry name" value="Fapy_DNA_glyco"/>
    <property type="match status" value="1"/>
</dbReference>
<gene>
    <name evidence="18" type="ORF">UFOPK2598_00183</name>
</gene>
<evidence type="ECO:0000256" key="8">
    <source>
        <dbReference type="ARBA" id="ARBA00022801"/>
    </source>
</evidence>
<evidence type="ECO:0000256" key="2">
    <source>
        <dbReference type="ARBA" id="ARBA00001947"/>
    </source>
</evidence>
<keyword evidence="11" id="KW-0234">DNA repair</keyword>
<accession>A0A6J6PA38</accession>
<dbReference type="CDD" id="cd08966">
    <property type="entry name" value="EcFpg-like_N"/>
    <property type="match status" value="1"/>
</dbReference>
<dbReference type="GO" id="GO:0008270">
    <property type="term" value="F:zinc ion binding"/>
    <property type="evidence" value="ECO:0007669"/>
    <property type="project" value="UniProtKB-KW"/>
</dbReference>
<name>A0A6J6PA38_9ZZZZ</name>
<keyword evidence="6" id="KW-0227">DNA damage</keyword>
<comment type="cofactor">
    <cofactor evidence="2">
        <name>Zn(2+)</name>
        <dbReference type="ChEBI" id="CHEBI:29105"/>
    </cofactor>
</comment>
<dbReference type="InterPro" id="IPR020629">
    <property type="entry name" value="FPG_Glyclase"/>
</dbReference>
<dbReference type="NCBIfam" id="TIGR00577">
    <property type="entry name" value="fpg"/>
    <property type="match status" value="1"/>
</dbReference>
<dbReference type="GO" id="GO:0003684">
    <property type="term" value="F:damaged DNA binding"/>
    <property type="evidence" value="ECO:0007669"/>
    <property type="project" value="InterPro"/>
</dbReference>
<keyword evidence="9" id="KW-0862">Zinc</keyword>
<keyword evidence="12" id="KW-0456">Lyase</keyword>
<dbReference type="AlphaFoldDB" id="A0A6J6PA38"/>
<dbReference type="InterPro" id="IPR000214">
    <property type="entry name" value="Znf_DNA_glyclase/AP_lyase"/>
</dbReference>
<dbReference type="NCBIfam" id="NF002211">
    <property type="entry name" value="PRK01103.1"/>
    <property type="match status" value="1"/>
</dbReference>
<evidence type="ECO:0000256" key="5">
    <source>
        <dbReference type="ARBA" id="ARBA00022723"/>
    </source>
</evidence>
<dbReference type="Pfam" id="PF06827">
    <property type="entry name" value="zf-FPG_IleRS"/>
    <property type="match status" value="1"/>
</dbReference>
<evidence type="ECO:0000256" key="15">
    <source>
        <dbReference type="ARBA" id="ARBA00044632"/>
    </source>
</evidence>
<keyword evidence="10" id="KW-0238">DNA-binding</keyword>
<evidence type="ECO:0000256" key="6">
    <source>
        <dbReference type="ARBA" id="ARBA00022763"/>
    </source>
</evidence>
<dbReference type="InterPro" id="IPR015887">
    <property type="entry name" value="DNA_glyclase_Znf_dom_DNA_BS"/>
</dbReference>
<dbReference type="Gene3D" id="1.10.8.50">
    <property type="match status" value="1"/>
</dbReference>
<dbReference type="InterPro" id="IPR012319">
    <property type="entry name" value="FPG_cat"/>
</dbReference>
<keyword evidence="7" id="KW-0863">Zinc-finger</keyword>
<feature type="domain" description="Formamidopyrimidine-DNA glycosylase catalytic" evidence="17">
    <location>
        <begin position="2"/>
        <end position="113"/>
    </location>
</feature>
<dbReference type="PROSITE" id="PS51066">
    <property type="entry name" value="ZF_FPG_2"/>
    <property type="match status" value="1"/>
</dbReference>
<dbReference type="InterPro" id="IPR035937">
    <property type="entry name" value="FPG_N"/>
</dbReference>
<dbReference type="PANTHER" id="PTHR22993:SF9">
    <property type="entry name" value="FORMAMIDOPYRIMIDINE-DNA GLYCOSYLASE"/>
    <property type="match status" value="1"/>
</dbReference>
<evidence type="ECO:0000256" key="9">
    <source>
        <dbReference type="ARBA" id="ARBA00022833"/>
    </source>
</evidence>
<dbReference type="PROSITE" id="PS51068">
    <property type="entry name" value="FPG_CAT"/>
    <property type="match status" value="1"/>
</dbReference>
<evidence type="ECO:0000313" key="18">
    <source>
        <dbReference type="EMBL" id="CAB4693398.1"/>
    </source>
</evidence>
<dbReference type="GO" id="GO:0006284">
    <property type="term" value="P:base-excision repair"/>
    <property type="evidence" value="ECO:0007669"/>
    <property type="project" value="InterPro"/>
</dbReference>
<dbReference type="SUPFAM" id="SSF81624">
    <property type="entry name" value="N-terminal domain of MutM-like DNA repair proteins"/>
    <property type="match status" value="1"/>
</dbReference>
<protein>
    <submittedName>
        <fullName evidence="18">Unannotated protein</fullName>
    </submittedName>
</protein>
<dbReference type="Pfam" id="PF01149">
    <property type="entry name" value="Fapy_DNA_glyco"/>
    <property type="match status" value="1"/>
</dbReference>
<comment type="similarity">
    <text evidence="3">Belongs to the FPG family.</text>
</comment>
<dbReference type="Pfam" id="PF06831">
    <property type="entry name" value="H2TH"/>
    <property type="match status" value="1"/>
</dbReference>
<dbReference type="GO" id="GO:0140078">
    <property type="term" value="F:class I DNA-(apurinic or apyrimidinic site) endonuclease activity"/>
    <property type="evidence" value="ECO:0007669"/>
    <property type="project" value="UniProtKB-EC"/>
</dbReference>
<dbReference type="GO" id="GO:0034039">
    <property type="term" value="F:8-oxo-7,8-dihydroguanine DNA N-glycosylase activity"/>
    <property type="evidence" value="ECO:0007669"/>
    <property type="project" value="TreeGrafter"/>
</dbReference>
<proteinExistence type="inferred from homology"/>
<evidence type="ECO:0000256" key="7">
    <source>
        <dbReference type="ARBA" id="ARBA00022771"/>
    </source>
</evidence>
<dbReference type="Gene3D" id="3.20.190.10">
    <property type="entry name" value="MutM-like, N-terminal"/>
    <property type="match status" value="1"/>
</dbReference>
<comment type="catalytic activity">
    <reaction evidence="1">
        <text>Hydrolysis of DNA containing ring-opened 7-methylguanine residues, releasing 2,6-diamino-4-hydroxy-5-(N-methyl)formamidopyrimidine.</text>
        <dbReference type="EC" id="3.2.2.23"/>
    </reaction>
</comment>
<dbReference type="PROSITE" id="PS01242">
    <property type="entry name" value="ZF_FPG_1"/>
    <property type="match status" value="1"/>
</dbReference>
<evidence type="ECO:0000256" key="4">
    <source>
        <dbReference type="ARBA" id="ARBA00011245"/>
    </source>
</evidence>
<evidence type="ECO:0000256" key="3">
    <source>
        <dbReference type="ARBA" id="ARBA00009409"/>
    </source>
</evidence>
<reference evidence="18" key="1">
    <citation type="submission" date="2020-05" db="EMBL/GenBank/DDBJ databases">
        <authorList>
            <person name="Chiriac C."/>
            <person name="Salcher M."/>
            <person name="Ghai R."/>
            <person name="Kavagutti S V."/>
        </authorList>
    </citation>
    <scope>NUCLEOTIDE SEQUENCE</scope>
</reference>
<evidence type="ECO:0000256" key="12">
    <source>
        <dbReference type="ARBA" id="ARBA00023239"/>
    </source>
</evidence>
<organism evidence="18">
    <name type="scientific">freshwater metagenome</name>
    <dbReference type="NCBI Taxonomy" id="449393"/>
    <lineage>
        <taxon>unclassified sequences</taxon>
        <taxon>metagenomes</taxon>
        <taxon>ecological metagenomes</taxon>
    </lineage>
</organism>